<keyword evidence="1" id="KW-0808">Transferase</keyword>
<dbReference type="SUPFAM" id="SSF81606">
    <property type="entry name" value="PP2C-like"/>
    <property type="match status" value="1"/>
</dbReference>
<dbReference type="EMBL" id="CP026604">
    <property type="protein sequence ID" value="AWB68322.1"/>
    <property type="molecule type" value="Genomic_DNA"/>
</dbReference>
<dbReference type="Proteomes" id="UP000244441">
    <property type="component" value="Chromosome"/>
</dbReference>
<dbReference type="CDD" id="cd00143">
    <property type="entry name" value="PP2Cc"/>
    <property type="match status" value="1"/>
</dbReference>
<dbReference type="InterPro" id="IPR036457">
    <property type="entry name" value="PPM-type-like_dom_sf"/>
</dbReference>
<keyword evidence="5" id="KW-0812">Transmembrane</keyword>
<dbReference type="GO" id="GO:0004674">
    <property type="term" value="F:protein serine/threonine kinase activity"/>
    <property type="evidence" value="ECO:0007669"/>
    <property type="project" value="UniProtKB-KW"/>
</dbReference>
<evidence type="ECO:0000256" key="5">
    <source>
        <dbReference type="SAM" id="Phobius"/>
    </source>
</evidence>
<evidence type="ECO:0000313" key="9">
    <source>
        <dbReference type="Proteomes" id="UP000244441"/>
    </source>
</evidence>
<evidence type="ECO:0000313" key="8">
    <source>
        <dbReference type="EMBL" id="AWB68322.1"/>
    </source>
</evidence>
<dbReference type="OrthoDB" id="9801841at2"/>
<dbReference type="Pfam" id="PF00069">
    <property type="entry name" value="Pkinase"/>
    <property type="match status" value="1"/>
</dbReference>
<dbReference type="InterPro" id="IPR011009">
    <property type="entry name" value="Kinase-like_dom_sf"/>
</dbReference>
<keyword evidence="2" id="KW-0547">Nucleotide-binding</keyword>
<dbReference type="SMART" id="SM00331">
    <property type="entry name" value="PP2C_SIG"/>
    <property type="match status" value="1"/>
</dbReference>
<name>A0A2S0VVX1_9ALTE</name>
<dbReference type="RefSeq" id="WP_108604384.1">
    <property type="nucleotide sequence ID" value="NZ_CP026604.1"/>
</dbReference>
<dbReference type="AlphaFoldDB" id="A0A2S0VVX1"/>
<evidence type="ECO:0000256" key="1">
    <source>
        <dbReference type="ARBA" id="ARBA00022679"/>
    </source>
</evidence>
<dbReference type="GO" id="GO:0005524">
    <property type="term" value="F:ATP binding"/>
    <property type="evidence" value="ECO:0007669"/>
    <property type="project" value="UniProtKB-KW"/>
</dbReference>
<evidence type="ECO:0000259" key="7">
    <source>
        <dbReference type="PROSITE" id="PS51746"/>
    </source>
</evidence>
<keyword evidence="5" id="KW-0472">Membrane</keyword>
<dbReference type="Pfam" id="PF13672">
    <property type="entry name" value="PP2C_2"/>
    <property type="match status" value="1"/>
</dbReference>
<dbReference type="InterPro" id="IPR008271">
    <property type="entry name" value="Ser/Thr_kinase_AS"/>
</dbReference>
<feature type="domain" description="Protein kinase" evidence="6">
    <location>
        <begin position="265"/>
        <end position="533"/>
    </location>
</feature>
<feature type="domain" description="PPM-type phosphatase" evidence="7">
    <location>
        <begin position="8"/>
        <end position="232"/>
    </location>
</feature>
<keyword evidence="5" id="KW-1133">Transmembrane helix</keyword>
<dbReference type="PROSITE" id="PS00108">
    <property type="entry name" value="PROTEIN_KINASE_ST"/>
    <property type="match status" value="1"/>
</dbReference>
<dbReference type="PROSITE" id="PS50011">
    <property type="entry name" value="PROTEIN_KINASE_DOM"/>
    <property type="match status" value="1"/>
</dbReference>
<proteinExistence type="predicted"/>
<keyword evidence="8" id="KW-0723">Serine/threonine-protein kinase</keyword>
<keyword evidence="9" id="KW-1185">Reference proteome</keyword>
<dbReference type="PROSITE" id="PS51746">
    <property type="entry name" value="PPM_2"/>
    <property type="match status" value="1"/>
</dbReference>
<dbReference type="SMART" id="SM00332">
    <property type="entry name" value="PP2Cc"/>
    <property type="match status" value="1"/>
</dbReference>
<feature type="transmembrane region" description="Helical" evidence="5">
    <location>
        <begin position="551"/>
        <end position="574"/>
    </location>
</feature>
<keyword evidence="3 8" id="KW-0418">Kinase</keyword>
<protein>
    <submittedName>
        <fullName evidence="8">Serine/threonine protein kinase</fullName>
    </submittedName>
</protein>
<evidence type="ECO:0000256" key="2">
    <source>
        <dbReference type="ARBA" id="ARBA00022741"/>
    </source>
</evidence>
<dbReference type="KEGG" id="cate:C2869_18755"/>
<accession>A0A2S0VVX1</accession>
<reference evidence="8 9" key="1">
    <citation type="submission" date="2018-01" db="EMBL/GenBank/DDBJ databases">
        <title>Genome sequence of a Cantenovulum-like bacteria.</title>
        <authorList>
            <person name="Tan W.R."/>
            <person name="Lau N.-S."/>
            <person name="Go F."/>
            <person name="Amirul A.-A.A."/>
        </authorList>
    </citation>
    <scope>NUCLEOTIDE SEQUENCE [LARGE SCALE GENOMIC DNA]</scope>
    <source>
        <strain evidence="8 9">CCB-QB4</strain>
    </source>
</reference>
<gene>
    <name evidence="8" type="ORF">C2869_18755</name>
</gene>
<evidence type="ECO:0000256" key="4">
    <source>
        <dbReference type="ARBA" id="ARBA00022840"/>
    </source>
</evidence>
<dbReference type="SMART" id="SM00220">
    <property type="entry name" value="S_TKc"/>
    <property type="match status" value="1"/>
</dbReference>
<keyword evidence="4" id="KW-0067">ATP-binding</keyword>
<dbReference type="Gene3D" id="1.10.510.10">
    <property type="entry name" value="Transferase(Phosphotransferase) domain 1"/>
    <property type="match status" value="1"/>
</dbReference>
<evidence type="ECO:0000259" key="6">
    <source>
        <dbReference type="PROSITE" id="PS50011"/>
    </source>
</evidence>
<dbReference type="CDD" id="cd14014">
    <property type="entry name" value="STKc_PknB_like"/>
    <property type="match status" value="1"/>
</dbReference>
<dbReference type="InterPro" id="IPR001932">
    <property type="entry name" value="PPM-type_phosphatase-like_dom"/>
</dbReference>
<sequence>MTKELKISVGGYSSAGVKVVNQDAFAVKTAQGATLKHKGAVAAIADGVSSSERSQEASQIAVTQFISDYYATPDTWSVTQSAVRVITALNSWLYNQNRNLHQDALVATFSSIIFKSCSAYLFHVGDSRVYRNEGKRWRALTRDHVHPTREQDILTRAMGIDSHLEVDYQKVELHEGDLFFLTTDGFHNFVSYKEVNKALEEHENLEECATALCNLALTNGSDDNLSCVIVRVDEIPEEDINEAHKQVTSLAIPPVLSVGQVLEGYKVCRVLFSGTRSHVYLVEDKDGKQFVLKTPSDYYNDDATYLDGFLREEWIGKRLNHSHIMRVFPRGENSRFMYHLCEFLDGQNLRQWMIDNPQPSVDQVRKIIVEVCKGLRHFQRNGMLHRDIKPENVIIDRFGQIKIIDFGTVRVEGLEEIKSPIAEDIPVGSVDYIAPELLVERKKHHTGDFRSDMFSLAVMMYEMLCGKLPYKLENLRNNIPDSYTPWSYKELSVYRDDIPKWLDLAIEKACSPQPSQRQQAFSEFIADIQKPNISLVSKHEHMPLMQRDPLAFWKTTSFVLVLCNIVLAVLAFGLD</sequence>
<dbReference type="PANTHER" id="PTHR43289">
    <property type="entry name" value="MITOGEN-ACTIVATED PROTEIN KINASE KINASE KINASE 20-RELATED"/>
    <property type="match status" value="1"/>
</dbReference>
<dbReference type="InterPro" id="IPR000719">
    <property type="entry name" value="Prot_kinase_dom"/>
</dbReference>
<dbReference type="Gene3D" id="3.60.40.10">
    <property type="entry name" value="PPM-type phosphatase domain"/>
    <property type="match status" value="1"/>
</dbReference>
<dbReference type="PANTHER" id="PTHR43289:SF6">
    <property type="entry name" value="SERINE_THREONINE-PROTEIN KINASE NEKL-3"/>
    <property type="match status" value="1"/>
</dbReference>
<evidence type="ECO:0000256" key="3">
    <source>
        <dbReference type="ARBA" id="ARBA00022777"/>
    </source>
</evidence>
<dbReference type="SUPFAM" id="SSF56112">
    <property type="entry name" value="Protein kinase-like (PK-like)"/>
    <property type="match status" value="1"/>
</dbReference>
<organism evidence="8 9">
    <name type="scientific">Saccharobesus litoralis</name>
    <dbReference type="NCBI Taxonomy" id="2172099"/>
    <lineage>
        <taxon>Bacteria</taxon>
        <taxon>Pseudomonadati</taxon>
        <taxon>Pseudomonadota</taxon>
        <taxon>Gammaproteobacteria</taxon>
        <taxon>Alteromonadales</taxon>
        <taxon>Alteromonadaceae</taxon>
        <taxon>Saccharobesus</taxon>
    </lineage>
</organism>